<protein>
    <submittedName>
        <fullName evidence="1">Uncharacterized protein</fullName>
    </submittedName>
</protein>
<keyword evidence="2" id="KW-1185">Reference proteome</keyword>
<reference evidence="1 2" key="1">
    <citation type="journal article" date="2019" name="Sci. Rep.">
        <title>Sulfobacillus thermotolerans: new insights into resistance and metabolic capacities of acidophilic chemolithotrophs.</title>
        <authorList>
            <person name="Panyushkina A.E."/>
            <person name="Babenko V.V."/>
            <person name="Nikitina A.S."/>
            <person name="Selezneva O.V."/>
            <person name="Tsaplina I.A."/>
            <person name="Letarova M.A."/>
            <person name="Kostryukova E.S."/>
            <person name="Letarov A.V."/>
        </authorList>
    </citation>
    <scope>NUCLEOTIDE SEQUENCE [LARGE SCALE GENOMIC DNA]</scope>
    <source>
        <strain evidence="1 2">Kr1</strain>
    </source>
</reference>
<accession>A0ABN5GW47</accession>
<gene>
    <name evidence="1" type="ORF">BXT84_00125</name>
</gene>
<dbReference type="Proteomes" id="UP000325292">
    <property type="component" value="Chromosome"/>
</dbReference>
<sequence length="70" mass="8033">MHSHPPSGLFRLDGNIQYTHWSVHKFFGILKTAQNIVLVPMRYIAKQCGKMKSIPGFLPSNPPWTSHTMR</sequence>
<evidence type="ECO:0000313" key="1">
    <source>
        <dbReference type="EMBL" id="AUW92554.1"/>
    </source>
</evidence>
<organism evidence="1 2">
    <name type="scientific">Sulfobacillus thermotolerans</name>
    <dbReference type="NCBI Taxonomy" id="338644"/>
    <lineage>
        <taxon>Bacteria</taxon>
        <taxon>Bacillati</taxon>
        <taxon>Bacillota</taxon>
        <taxon>Clostridia</taxon>
        <taxon>Eubacteriales</taxon>
        <taxon>Clostridiales Family XVII. Incertae Sedis</taxon>
        <taxon>Sulfobacillus</taxon>
    </lineage>
</organism>
<name>A0ABN5GW47_9FIRM</name>
<proteinExistence type="predicted"/>
<dbReference type="EMBL" id="CP019454">
    <property type="protein sequence ID" value="AUW92554.1"/>
    <property type="molecule type" value="Genomic_DNA"/>
</dbReference>
<evidence type="ECO:0000313" key="2">
    <source>
        <dbReference type="Proteomes" id="UP000325292"/>
    </source>
</evidence>